<gene>
    <name evidence="1" type="ORF">I41_47710</name>
</gene>
<dbReference type="EMBL" id="CP036339">
    <property type="protein sequence ID" value="QDT75560.1"/>
    <property type="molecule type" value="Genomic_DNA"/>
</dbReference>
<dbReference type="InterPro" id="IPR015943">
    <property type="entry name" value="WD40/YVTN_repeat-like_dom_sf"/>
</dbReference>
<keyword evidence="2" id="KW-1185">Reference proteome</keyword>
<dbReference type="InterPro" id="IPR028994">
    <property type="entry name" value="Integrin_alpha_N"/>
</dbReference>
<dbReference type="SUPFAM" id="SSF69318">
    <property type="entry name" value="Integrin alpha N-terminal domain"/>
    <property type="match status" value="2"/>
</dbReference>
<proteinExistence type="predicted"/>
<dbReference type="AlphaFoldDB" id="A0A517U4R9"/>
<protein>
    <submittedName>
        <fullName evidence="1">FG-GAP repeat protein</fullName>
    </submittedName>
</protein>
<dbReference type="KEGG" id="llh:I41_47710"/>
<sequence>MTIDFRPWSLLAALVWCSGAAISCHGQALIDDDATTHPLMPGVRSVDLHDANWPRAMHDRLATGFSPLSCNMSESPHVIAEIAAKGSLNGIRITEGSTHDPRILVDDGRLRSISAAGRELWSRPSPGSILACGDLRQNGQRHALLGAGRTLTLINLESGVTEWKFDCDPAYASAQWASVADVLPERPGQEIMLFPNYSEEGMLINLPPQGEPSTLWRVQAVVSGDFNERYDHYNGVVVLDDSNVARPVIWNIRRHRCRGFDAHTGELISSVVYDVGGAQRRNYGAVKLGHGLDNQPFAAVFGESVQIHVHAIRLRSDGDSELAWQHFYGEVYKDEPGVALASHGLVDYDGDGIDELAYSVRDPAHNYRSFIRFRAIDTGAVKFELADHWGASIFRGVGKEKAKGLLAFKAMGGAMPSGGELACYLFQQGEPPRRIATLPDVASCGLASIDVAGNAELLFREADDQGADGITSYTIDAGRLVRSERTAAAAMASTPLVGAIEAKELPDQIFLQCTDGDLRALDWEGRIKWATPLHGGAAATIVAADLDHDRKAELIAATPDARLRVFAMSADGSVTERDFPSPVSAIRLRQPVVYDLKGSGDLAIITAVQDRQGQLAIRALQPDGVALWETPIDVTAEQITEVVLNPGQFLAANHSAVAVSLQDDRRVREGTYLLDGESGAVIWSKRTHRDGAISMPYRPNGVPTAYDIDGDGADEIGMDLMSYMAYLRGRDGEFAYIRPTHNIRSEGAVFAGHLYNTFCPLFQTPQETRPHWFVSAGFGPFGLMNQDPETGVWSEDLDYDVPPNIGFIDVDGDGRLEAGYAAQNSKEFVCRDLWTGAVEWRLELPFAPNSGSITADFNGDGRGDFLCGPFCIGVNEQRQGKLLWQSPIGLSRPIIADFNGDGVGEVATSLAGRIVVLSGGDP</sequence>
<name>A0A517U4R9_9BACT</name>
<evidence type="ECO:0000313" key="1">
    <source>
        <dbReference type="EMBL" id="QDT75560.1"/>
    </source>
</evidence>
<dbReference type="Gene3D" id="2.130.10.10">
    <property type="entry name" value="YVTN repeat-like/Quinoprotein amine dehydrogenase"/>
    <property type="match status" value="1"/>
</dbReference>
<evidence type="ECO:0000313" key="2">
    <source>
        <dbReference type="Proteomes" id="UP000317909"/>
    </source>
</evidence>
<dbReference type="PROSITE" id="PS51257">
    <property type="entry name" value="PROKAR_LIPOPROTEIN"/>
    <property type="match status" value="1"/>
</dbReference>
<dbReference type="Proteomes" id="UP000317909">
    <property type="component" value="Chromosome"/>
</dbReference>
<accession>A0A517U4R9</accession>
<dbReference type="OrthoDB" id="9802318at2"/>
<reference evidence="1 2" key="1">
    <citation type="submission" date="2019-02" db="EMBL/GenBank/DDBJ databases">
        <title>Deep-cultivation of Planctomycetes and their phenomic and genomic characterization uncovers novel biology.</title>
        <authorList>
            <person name="Wiegand S."/>
            <person name="Jogler M."/>
            <person name="Boedeker C."/>
            <person name="Pinto D."/>
            <person name="Vollmers J."/>
            <person name="Rivas-Marin E."/>
            <person name="Kohn T."/>
            <person name="Peeters S.H."/>
            <person name="Heuer A."/>
            <person name="Rast P."/>
            <person name="Oberbeckmann S."/>
            <person name="Bunk B."/>
            <person name="Jeske O."/>
            <person name="Meyerdierks A."/>
            <person name="Storesund J.E."/>
            <person name="Kallscheuer N."/>
            <person name="Luecker S."/>
            <person name="Lage O.M."/>
            <person name="Pohl T."/>
            <person name="Merkel B.J."/>
            <person name="Hornburger P."/>
            <person name="Mueller R.-W."/>
            <person name="Bruemmer F."/>
            <person name="Labrenz M."/>
            <person name="Spormann A.M."/>
            <person name="Op den Camp H."/>
            <person name="Overmann J."/>
            <person name="Amann R."/>
            <person name="Jetten M.S.M."/>
            <person name="Mascher T."/>
            <person name="Medema M.H."/>
            <person name="Devos D.P."/>
            <person name="Kaster A.-K."/>
            <person name="Ovreas L."/>
            <person name="Rohde M."/>
            <person name="Galperin M.Y."/>
            <person name="Jogler C."/>
        </authorList>
    </citation>
    <scope>NUCLEOTIDE SEQUENCE [LARGE SCALE GENOMIC DNA]</scope>
    <source>
        <strain evidence="1 2">I41</strain>
    </source>
</reference>
<dbReference type="RefSeq" id="WP_145435261.1">
    <property type="nucleotide sequence ID" value="NZ_CP036339.1"/>
</dbReference>
<organism evidence="1 2">
    <name type="scientific">Lacipirellula limnantheis</name>
    <dbReference type="NCBI Taxonomy" id="2528024"/>
    <lineage>
        <taxon>Bacteria</taxon>
        <taxon>Pseudomonadati</taxon>
        <taxon>Planctomycetota</taxon>
        <taxon>Planctomycetia</taxon>
        <taxon>Pirellulales</taxon>
        <taxon>Lacipirellulaceae</taxon>
        <taxon>Lacipirellula</taxon>
    </lineage>
</organism>